<organism evidence="2 3">
    <name type="scientific">Staphylotrichum longicolle</name>
    <dbReference type="NCBI Taxonomy" id="669026"/>
    <lineage>
        <taxon>Eukaryota</taxon>
        <taxon>Fungi</taxon>
        <taxon>Dikarya</taxon>
        <taxon>Ascomycota</taxon>
        <taxon>Pezizomycotina</taxon>
        <taxon>Sordariomycetes</taxon>
        <taxon>Sordariomycetidae</taxon>
        <taxon>Sordariales</taxon>
        <taxon>Chaetomiaceae</taxon>
        <taxon>Staphylotrichum</taxon>
    </lineage>
</organism>
<feature type="region of interest" description="Disordered" evidence="1">
    <location>
        <begin position="71"/>
        <end position="119"/>
    </location>
</feature>
<evidence type="ECO:0000256" key="1">
    <source>
        <dbReference type="SAM" id="MobiDB-lite"/>
    </source>
</evidence>
<comment type="caution">
    <text evidence="2">The sequence shown here is derived from an EMBL/GenBank/DDBJ whole genome shotgun (WGS) entry which is preliminary data.</text>
</comment>
<accession>A0AAD4HYQ1</accession>
<dbReference type="Proteomes" id="UP001197093">
    <property type="component" value="Unassembled WGS sequence"/>
</dbReference>
<feature type="compositionally biased region" description="Polar residues" evidence="1">
    <location>
        <begin position="74"/>
        <end position="84"/>
    </location>
</feature>
<gene>
    <name evidence="2" type="ORF">NEMBOFW57_007691</name>
</gene>
<feature type="region of interest" description="Disordered" evidence="1">
    <location>
        <begin position="264"/>
        <end position="289"/>
    </location>
</feature>
<name>A0AAD4HYQ1_9PEZI</name>
<dbReference type="EMBL" id="JAHCVI010000003">
    <property type="protein sequence ID" value="KAG7288166.1"/>
    <property type="molecule type" value="Genomic_DNA"/>
</dbReference>
<protein>
    <submittedName>
        <fullName evidence="2">Uncharacterized protein</fullName>
    </submittedName>
</protein>
<proteinExistence type="predicted"/>
<feature type="compositionally biased region" description="Acidic residues" evidence="1">
    <location>
        <begin position="272"/>
        <end position="289"/>
    </location>
</feature>
<evidence type="ECO:0000313" key="2">
    <source>
        <dbReference type="EMBL" id="KAG7288166.1"/>
    </source>
</evidence>
<reference evidence="2" key="1">
    <citation type="submission" date="2023-02" db="EMBL/GenBank/DDBJ databases">
        <authorList>
            <person name="Palmer J.M."/>
        </authorList>
    </citation>
    <scope>NUCLEOTIDE SEQUENCE</scope>
    <source>
        <strain evidence="2">FW57</strain>
    </source>
</reference>
<keyword evidence="3" id="KW-1185">Reference proteome</keyword>
<evidence type="ECO:0000313" key="3">
    <source>
        <dbReference type="Proteomes" id="UP001197093"/>
    </source>
</evidence>
<sequence>MSNNHAVRESRLAPIMHGDVLPVALLSLEKQQKLANFRSRLPADWEKLPTDQRRWENLEYKALLREEDVARSAQAKTMSEQQHTANDRVGSWKPKAVSNPQTQNDNNSTEQPLVSSSQAPYSNQEFFRKTSAQIADIISNLEMLKTIVTVNVNQADTLQNTTTTSREEVATLQNKLKETANDFGDMQCFLIEIMHRVDNMESKAADKAPLGDNTQAVTSNLLAEIQKLRRRVTQLEKWKVQQDKRNAQQDKRMERLEAINGISDWISHDSMSQDDDSYVDNYETPEVDE</sequence>
<dbReference type="AlphaFoldDB" id="A0AAD4HYQ1"/>
<feature type="compositionally biased region" description="Polar residues" evidence="1">
    <location>
        <begin position="98"/>
        <end position="119"/>
    </location>
</feature>